<feature type="transmembrane region" description="Helical" evidence="7">
    <location>
        <begin position="34"/>
        <end position="53"/>
    </location>
</feature>
<dbReference type="PANTHER" id="PTHR23522">
    <property type="entry name" value="BLL5896 PROTEIN"/>
    <property type="match status" value="1"/>
</dbReference>
<dbReference type="InterPro" id="IPR036259">
    <property type="entry name" value="MFS_trans_sf"/>
</dbReference>
<feature type="transmembrane region" description="Helical" evidence="7">
    <location>
        <begin position="65"/>
        <end position="85"/>
    </location>
</feature>
<proteinExistence type="predicted"/>
<name>A0A3N6NTQ9_9CYAN</name>
<evidence type="ECO:0000256" key="6">
    <source>
        <dbReference type="ARBA" id="ARBA00023136"/>
    </source>
</evidence>
<evidence type="ECO:0000256" key="2">
    <source>
        <dbReference type="ARBA" id="ARBA00022448"/>
    </source>
</evidence>
<evidence type="ECO:0000256" key="3">
    <source>
        <dbReference type="ARBA" id="ARBA00022475"/>
    </source>
</evidence>
<keyword evidence="4 7" id="KW-0812">Transmembrane</keyword>
<dbReference type="GO" id="GO:0015212">
    <property type="term" value="F:cytidine transmembrane transporter activity"/>
    <property type="evidence" value="ECO:0007669"/>
    <property type="project" value="TreeGrafter"/>
</dbReference>
<keyword evidence="2" id="KW-0813">Transport</keyword>
<dbReference type="Pfam" id="PF03825">
    <property type="entry name" value="Nuc_H_symport"/>
    <property type="match status" value="1"/>
</dbReference>
<organism evidence="8 9">
    <name type="scientific">Okeania hirsuta</name>
    <dbReference type="NCBI Taxonomy" id="1458930"/>
    <lineage>
        <taxon>Bacteria</taxon>
        <taxon>Bacillati</taxon>
        <taxon>Cyanobacteriota</taxon>
        <taxon>Cyanophyceae</taxon>
        <taxon>Oscillatoriophycideae</taxon>
        <taxon>Oscillatoriales</taxon>
        <taxon>Microcoleaceae</taxon>
        <taxon>Okeania</taxon>
    </lineage>
</organism>
<dbReference type="PANTHER" id="PTHR23522:SF4">
    <property type="entry name" value="NUCLEOSIDE PERMEASE NUPG-RELATED"/>
    <property type="match status" value="1"/>
</dbReference>
<keyword evidence="5 7" id="KW-1133">Transmembrane helix</keyword>
<reference evidence="8 9" key="1">
    <citation type="journal article" date="2018" name="ACS Chem. Biol.">
        <title>Ketoreductase domain dysfunction expands chemodiversity: malyngamide biosynthesis in the cyanobacterium Okeania hirsuta.</title>
        <authorList>
            <person name="Moss N.A."/>
            <person name="Leao T."/>
            <person name="Rankin M."/>
            <person name="McCullough T.M."/>
            <person name="Qu P."/>
            <person name="Korobeynikov A."/>
            <person name="Smith J.L."/>
            <person name="Gerwick L."/>
            <person name="Gerwick W.H."/>
        </authorList>
    </citation>
    <scope>NUCLEOTIDE SEQUENCE [LARGE SCALE GENOMIC DNA]</scope>
    <source>
        <strain evidence="8 9">PAB10Feb10-1</strain>
    </source>
</reference>
<evidence type="ECO:0008006" key="10">
    <source>
        <dbReference type="Google" id="ProtNLM"/>
    </source>
</evidence>
<keyword evidence="6 7" id="KW-0472">Membrane</keyword>
<evidence type="ECO:0000256" key="7">
    <source>
        <dbReference type="SAM" id="Phobius"/>
    </source>
</evidence>
<protein>
    <recommendedName>
        <fullName evidence="10">MFS transporter</fullName>
    </recommendedName>
</protein>
<comment type="caution">
    <text evidence="8">The sequence shown here is derived from an EMBL/GenBank/DDBJ whole genome shotgun (WGS) entry which is preliminary data.</text>
</comment>
<dbReference type="GO" id="GO:0005886">
    <property type="term" value="C:plasma membrane"/>
    <property type="evidence" value="ECO:0007669"/>
    <property type="project" value="UniProtKB-SubCell"/>
</dbReference>
<accession>A0A3N6NTQ9</accession>
<dbReference type="EMBL" id="RCBY01000559">
    <property type="protein sequence ID" value="RQH15591.1"/>
    <property type="molecule type" value="Genomic_DNA"/>
</dbReference>
<dbReference type="OrthoDB" id="9783013at2"/>
<evidence type="ECO:0000256" key="1">
    <source>
        <dbReference type="ARBA" id="ARBA00004651"/>
    </source>
</evidence>
<gene>
    <name evidence="8" type="ORF">D5R40_33995</name>
</gene>
<dbReference type="AlphaFoldDB" id="A0A3N6NTQ9"/>
<keyword evidence="3" id="KW-1003">Cell membrane</keyword>
<evidence type="ECO:0000313" key="9">
    <source>
        <dbReference type="Proteomes" id="UP000269154"/>
    </source>
</evidence>
<evidence type="ECO:0000256" key="5">
    <source>
        <dbReference type="ARBA" id="ARBA00022989"/>
    </source>
</evidence>
<dbReference type="GO" id="GO:0015213">
    <property type="term" value="F:uridine transmembrane transporter activity"/>
    <property type="evidence" value="ECO:0007669"/>
    <property type="project" value="TreeGrafter"/>
</dbReference>
<dbReference type="Proteomes" id="UP000269154">
    <property type="component" value="Unassembled WGS sequence"/>
</dbReference>
<feature type="transmembrane region" description="Helical" evidence="7">
    <location>
        <begin position="6"/>
        <end position="22"/>
    </location>
</feature>
<evidence type="ECO:0000313" key="8">
    <source>
        <dbReference type="EMBL" id="RQH15591.1"/>
    </source>
</evidence>
<keyword evidence="9" id="KW-1185">Reference proteome</keyword>
<dbReference type="InterPro" id="IPR004740">
    <property type="entry name" value="Nuc_H_symport"/>
</dbReference>
<dbReference type="SUPFAM" id="SSF103473">
    <property type="entry name" value="MFS general substrate transporter"/>
    <property type="match status" value="1"/>
</dbReference>
<dbReference type="Gene3D" id="1.20.1250.20">
    <property type="entry name" value="MFS general substrate transporter like domains"/>
    <property type="match status" value="1"/>
</dbReference>
<sequence length="99" mass="11528">MHSSLNSIPHFYYLSFLILLNMKLRLRLQLSAMMFFNYFVWGTWYVTMGTYLGQTLGFSGTQIGLAYGAGAIAAMISPFFVECLWTNLWPPKKCWEFYI</sequence>
<evidence type="ECO:0000256" key="4">
    <source>
        <dbReference type="ARBA" id="ARBA00022692"/>
    </source>
</evidence>
<comment type="subcellular location">
    <subcellularLocation>
        <location evidence="1">Cell membrane</location>
        <topology evidence="1">Multi-pass membrane protein</topology>
    </subcellularLocation>
</comment>